<accession>A0A2P2PSA4</accession>
<proteinExistence type="predicted"/>
<organism evidence="1">
    <name type="scientific">Rhizophora mucronata</name>
    <name type="common">Asiatic mangrove</name>
    <dbReference type="NCBI Taxonomy" id="61149"/>
    <lineage>
        <taxon>Eukaryota</taxon>
        <taxon>Viridiplantae</taxon>
        <taxon>Streptophyta</taxon>
        <taxon>Embryophyta</taxon>
        <taxon>Tracheophyta</taxon>
        <taxon>Spermatophyta</taxon>
        <taxon>Magnoliopsida</taxon>
        <taxon>eudicotyledons</taxon>
        <taxon>Gunneridae</taxon>
        <taxon>Pentapetalae</taxon>
        <taxon>rosids</taxon>
        <taxon>fabids</taxon>
        <taxon>Malpighiales</taxon>
        <taxon>Rhizophoraceae</taxon>
        <taxon>Rhizophora</taxon>
    </lineage>
</organism>
<dbReference type="AlphaFoldDB" id="A0A2P2PSA4"/>
<protein>
    <submittedName>
        <fullName evidence="1">Uncharacterized protein</fullName>
    </submittedName>
</protein>
<sequence>MSHTARSKCVSTKIILQQFSTFMFDCCFNNHNRVQTP</sequence>
<name>A0A2P2PSA4_RHIMU</name>
<evidence type="ECO:0000313" key="1">
    <source>
        <dbReference type="EMBL" id="MBX57573.1"/>
    </source>
</evidence>
<dbReference type="EMBL" id="GGEC01077089">
    <property type="protein sequence ID" value="MBX57573.1"/>
    <property type="molecule type" value="Transcribed_RNA"/>
</dbReference>
<reference evidence="1" key="1">
    <citation type="submission" date="2018-02" db="EMBL/GenBank/DDBJ databases">
        <title>Rhizophora mucronata_Transcriptome.</title>
        <authorList>
            <person name="Meera S.P."/>
            <person name="Sreeshan A."/>
            <person name="Augustine A."/>
        </authorList>
    </citation>
    <scope>NUCLEOTIDE SEQUENCE</scope>
    <source>
        <tissue evidence="1">Leaf</tissue>
    </source>
</reference>